<accession>A0ABS1WVJ4</accession>
<reference evidence="2 3" key="1">
    <citation type="journal article" date="2021" name="Int. J. Syst. Evol. Microbiol.">
        <title>Steroidobacter gossypii sp. nov., isolated from soil of cotton cropping field.</title>
        <authorList>
            <person name="Huang R."/>
            <person name="Yang S."/>
            <person name="Zhen C."/>
            <person name="Liu W."/>
        </authorList>
    </citation>
    <scope>NUCLEOTIDE SEQUENCE [LARGE SCALE GENOMIC DNA]</scope>
    <source>
        <strain evidence="2 3">S1-65</strain>
    </source>
</reference>
<comment type="caution">
    <text evidence="2">The sequence shown here is derived from an EMBL/GenBank/DDBJ whole genome shotgun (WGS) entry which is preliminary data.</text>
</comment>
<evidence type="ECO:0000256" key="1">
    <source>
        <dbReference type="SAM" id="Phobius"/>
    </source>
</evidence>
<feature type="transmembrane region" description="Helical" evidence="1">
    <location>
        <begin position="139"/>
        <end position="159"/>
    </location>
</feature>
<keyword evidence="1" id="KW-1133">Transmembrane helix</keyword>
<feature type="transmembrane region" description="Helical" evidence="1">
    <location>
        <begin position="59"/>
        <end position="87"/>
    </location>
</feature>
<dbReference type="Proteomes" id="UP000661077">
    <property type="component" value="Unassembled WGS sequence"/>
</dbReference>
<proteinExistence type="predicted"/>
<dbReference type="RefSeq" id="WP_203167065.1">
    <property type="nucleotide sequence ID" value="NZ_JAEVLS010000002.1"/>
</dbReference>
<feature type="transmembrane region" description="Helical" evidence="1">
    <location>
        <begin position="108"/>
        <end position="127"/>
    </location>
</feature>
<protein>
    <submittedName>
        <fullName evidence="2">DUF2254 domain-containing protein</fullName>
    </submittedName>
</protein>
<sequence>MDRLRVWLEKLRTGLWPIPLGMAAAALLLFNGALALDGLNWSEDVLRRWHLFSGSGDDARNLLSTLVGAIITMSSVVFSITIVVLSLAANQFGTRLIRTYMASLRTKLTLGLLAMTIIYCLVALRSVQKDMTTDAVPHVVVSAAWLLGVACVLVLLFFLHFVSRSIMADEVIRCVANELTRIVTQLPPLEAATDSSEQATLPGDFDARSEIVRSRHEGYVQAVKYEQLLTLASRHDVHIQLGFRAGAFMCKDGWLGRVYPREALNQELATAIDEQILIGRRRTPTQDLEFMIRHLVDIALRALSPGINDANTSLVVIDRLRGALCQLAGKHIALPIYRDQNGVVRVVGKPNNYAGVLGAALNQIRQAAAEHPAVIIELIRALSRIGEHARLAAQRDALVEHARLARDAGVRATPDAYDQAAIERAFDDTIEKLNSLFPKA</sequence>
<dbReference type="EMBL" id="JAEVLS010000002">
    <property type="protein sequence ID" value="MBM0104997.1"/>
    <property type="molecule type" value="Genomic_DNA"/>
</dbReference>
<evidence type="ECO:0000313" key="3">
    <source>
        <dbReference type="Proteomes" id="UP000661077"/>
    </source>
</evidence>
<organism evidence="2 3">
    <name type="scientific">Steroidobacter gossypii</name>
    <dbReference type="NCBI Taxonomy" id="2805490"/>
    <lineage>
        <taxon>Bacteria</taxon>
        <taxon>Pseudomonadati</taxon>
        <taxon>Pseudomonadota</taxon>
        <taxon>Gammaproteobacteria</taxon>
        <taxon>Steroidobacterales</taxon>
        <taxon>Steroidobacteraceae</taxon>
        <taxon>Steroidobacter</taxon>
    </lineage>
</organism>
<dbReference type="Pfam" id="PF10011">
    <property type="entry name" value="DUF2254"/>
    <property type="match status" value="1"/>
</dbReference>
<gene>
    <name evidence="2" type="ORF">JM946_09560</name>
</gene>
<evidence type="ECO:0000313" key="2">
    <source>
        <dbReference type="EMBL" id="MBM0104997.1"/>
    </source>
</evidence>
<keyword evidence="1" id="KW-0812">Transmembrane</keyword>
<keyword evidence="1" id="KW-0472">Membrane</keyword>
<keyword evidence="3" id="KW-1185">Reference proteome</keyword>
<name>A0ABS1WVJ4_9GAMM</name>
<dbReference type="InterPro" id="IPR018723">
    <property type="entry name" value="DUF2254_membrane"/>
</dbReference>